<proteinExistence type="predicted"/>
<dbReference type="Proteomes" id="UP000254343">
    <property type="component" value="Unassembled WGS sequence"/>
</dbReference>
<dbReference type="AlphaFoldDB" id="A0A380WC21"/>
<dbReference type="Gene3D" id="3.40.50.12230">
    <property type="match status" value="1"/>
</dbReference>
<evidence type="ECO:0000313" key="3">
    <source>
        <dbReference type="Proteomes" id="UP000254343"/>
    </source>
</evidence>
<dbReference type="RefSeq" id="WP_002716770.1">
    <property type="nucleotide sequence ID" value="NZ_UFSI01000001.1"/>
</dbReference>
<dbReference type="GO" id="GO:0004479">
    <property type="term" value="F:methionyl-tRNA formyltransferase activity"/>
    <property type="evidence" value="ECO:0007669"/>
    <property type="project" value="UniProtKB-EC"/>
</dbReference>
<evidence type="ECO:0000313" key="2">
    <source>
        <dbReference type="EMBL" id="SUU85943.1"/>
    </source>
</evidence>
<dbReference type="SUPFAM" id="SSF53328">
    <property type="entry name" value="Formyltransferase"/>
    <property type="match status" value="1"/>
</dbReference>
<dbReference type="PANTHER" id="PTHR11138:SF5">
    <property type="entry name" value="METHIONYL-TRNA FORMYLTRANSFERASE, MITOCHONDRIAL"/>
    <property type="match status" value="1"/>
</dbReference>
<accession>A0A380WC21</accession>
<dbReference type="OrthoDB" id="9788208at2"/>
<dbReference type="PANTHER" id="PTHR11138">
    <property type="entry name" value="METHIONYL-TRNA FORMYLTRANSFERASE"/>
    <property type="match status" value="1"/>
</dbReference>
<dbReference type="EMBL" id="UIGB01000001">
    <property type="protein sequence ID" value="SUU85943.1"/>
    <property type="molecule type" value="Genomic_DNA"/>
</dbReference>
<organism evidence="2 3">
    <name type="scientific">Afipia felis</name>
    <name type="common">Cat scratch disease bacillus</name>
    <dbReference type="NCBI Taxonomy" id="1035"/>
    <lineage>
        <taxon>Bacteria</taxon>
        <taxon>Pseudomonadati</taxon>
        <taxon>Pseudomonadota</taxon>
        <taxon>Alphaproteobacteria</taxon>
        <taxon>Hyphomicrobiales</taxon>
        <taxon>Nitrobacteraceae</taxon>
        <taxon>Afipia</taxon>
    </lineage>
</organism>
<sequence>MLKQIVLLTAQRGQQLAITQLMQAHNPSLSFRYALTGDDLQAIDPAVLVNARLIAFTSGTIVPRHILNALGHGAYNFHPGPPTYAGWAPAHFALYDGVEQFGATAHEMAAHVDAGPIVGVESFSIQQNIGVRELEQVAFIRLAFLFWRMSKELATHEAPLPTLPIHWSGTKSTRQMYIDMCRLPDDISKEEMARRIRAFSDDFRGIYPTITMHGFEFRCTQAATVERKPVAEADSPPHLKVIAEAPALALSA</sequence>
<dbReference type="InterPro" id="IPR036477">
    <property type="entry name" value="Formyl_transf_N_sf"/>
</dbReference>
<name>A0A380WC21_AFIFE</name>
<protein>
    <submittedName>
        <fullName evidence="2">Methionyl-tRNA formyltransferase</fullName>
        <ecNumber evidence="2">2.1.2.9</ecNumber>
    </submittedName>
</protein>
<keyword evidence="2" id="KW-0808">Transferase</keyword>
<reference evidence="2 3" key="1">
    <citation type="submission" date="2018-06" db="EMBL/GenBank/DDBJ databases">
        <authorList>
            <consortium name="Pathogen Informatics"/>
            <person name="Doyle S."/>
        </authorList>
    </citation>
    <scope>NUCLEOTIDE SEQUENCE [LARGE SCALE GENOMIC DNA]</scope>
    <source>
        <strain evidence="2 3">NCTC12722</strain>
    </source>
</reference>
<dbReference type="Pfam" id="PF00551">
    <property type="entry name" value="Formyl_trans_N"/>
    <property type="match status" value="1"/>
</dbReference>
<feature type="domain" description="Formyl transferase N-terminal" evidence="1">
    <location>
        <begin position="59"/>
        <end position="136"/>
    </location>
</feature>
<gene>
    <name evidence="2" type="primary">fmt_2</name>
    <name evidence="2" type="ORF">NCTC12722_03161</name>
</gene>
<dbReference type="EC" id="2.1.2.9" evidence="2"/>
<evidence type="ECO:0000259" key="1">
    <source>
        <dbReference type="Pfam" id="PF00551"/>
    </source>
</evidence>
<dbReference type="InterPro" id="IPR002376">
    <property type="entry name" value="Formyl_transf_N"/>
</dbReference>